<dbReference type="Gene3D" id="2.60.40.10">
    <property type="entry name" value="Immunoglobulins"/>
    <property type="match status" value="2"/>
</dbReference>
<dbReference type="EMBL" id="JAGDYM010000007">
    <property type="protein sequence ID" value="MBO1901562.1"/>
    <property type="molecule type" value="Genomic_DNA"/>
</dbReference>
<keyword evidence="4" id="KW-1185">Reference proteome</keyword>
<feature type="signal peptide" evidence="1">
    <location>
        <begin position="1"/>
        <end position="32"/>
    </location>
</feature>
<name>A0A939MML8_9MICO</name>
<evidence type="ECO:0000256" key="1">
    <source>
        <dbReference type="SAM" id="SignalP"/>
    </source>
</evidence>
<feature type="domain" description="Bacterial Ig-like" evidence="2">
    <location>
        <begin position="494"/>
        <end position="584"/>
    </location>
</feature>
<dbReference type="AlphaFoldDB" id="A0A939MML8"/>
<feature type="chain" id="PRO_5039270788" evidence="1">
    <location>
        <begin position="33"/>
        <end position="585"/>
    </location>
</feature>
<organism evidence="3 4">
    <name type="scientific">Leucobacter weissii</name>
    <dbReference type="NCBI Taxonomy" id="1983706"/>
    <lineage>
        <taxon>Bacteria</taxon>
        <taxon>Bacillati</taxon>
        <taxon>Actinomycetota</taxon>
        <taxon>Actinomycetes</taxon>
        <taxon>Micrococcales</taxon>
        <taxon>Microbacteriaceae</taxon>
        <taxon>Leucobacter</taxon>
    </lineage>
</organism>
<dbReference type="Pfam" id="PF16640">
    <property type="entry name" value="Big_3_5"/>
    <property type="match status" value="2"/>
</dbReference>
<dbReference type="Proteomes" id="UP000664382">
    <property type="component" value="Unassembled WGS sequence"/>
</dbReference>
<keyword evidence="1" id="KW-0732">Signal</keyword>
<dbReference type="GO" id="GO:0005975">
    <property type="term" value="P:carbohydrate metabolic process"/>
    <property type="evidence" value="ECO:0007669"/>
    <property type="project" value="UniProtKB-ARBA"/>
</dbReference>
<feature type="domain" description="Bacterial Ig-like" evidence="2">
    <location>
        <begin position="398"/>
        <end position="482"/>
    </location>
</feature>
<evidence type="ECO:0000313" key="3">
    <source>
        <dbReference type="EMBL" id="MBO1901562.1"/>
    </source>
</evidence>
<sequence length="585" mass="60483">MSTSFTAAGRRVLATAAAIALGLTGFSLPAAAQALPQAGAVLTQETGAAAAIAVTKTSVEQADFFWFDLSGFTPSASVTVQLVNPSDQVVASAGFSIGADGNTYDEDQQTYRRVEVPRNAAPGGGYALRVISTPDAAVLATSEALTVAAATRRVFNTGDHGAGEEDTGVRQGNAWTFRAVNFAAGGKLTATAWIDGTLTELGGIGQISASEKKWQLDSYGDTRTRNGSSPFYTRVSIPESTPIGPLDVEFSDGVNTLTRTLTVEPAPEDISYQVSRTAQLGGSVRLTGTGWVHPDGVGSRIAVKINDGDLKRTPEGLVHSNNTIWTIIDAENDGSFSADIPIPDGTATGSDGSVPAIAPGSYTLRLLSGNLKAGDQSRSVETDPIAIGLGKAATSTAVTLSPSSPSYGAAPTATVRVSSAADTPTGRVTLRVDGRSYQGNLSGGQARIKLTAAPRAGTRTIAVSYAGTDELAASTASRAVTIKKATPKVSLRLAKSTVKRSQRAKVTVTVPSIGALKVRATGTVRVYDGKKRIATKKLTSSARGKVTLSLPKLKKTGAHKIRVRLVGNANLNAKASATRTLRVTR</sequence>
<reference evidence="3" key="1">
    <citation type="submission" date="2021-03" db="EMBL/GenBank/DDBJ databases">
        <title>Leucobacter chromiisoli sp. nov., isolated from chromium-containing soil of chemical plant.</title>
        <authorList>
            <person name="Xu Z."/>
        </authorList>
    </citation>
    <scope>NUCLEOTIDE SEQUENCE</scope>
    <source>
        <strain evidence="3">S27</strain>
    </source>
</reference>
<proteinExistence type="predicted"/>
<comment type="caution">
    <text evidence="3">The sequence shown here is derived from an EMBL/GenBank/DDBJ whole genome shotgun (WGS) entry which is preliminary data.</text>
</comment>
<evidence type="ECO:0000313" key="4">
    <source>
        <dbReference type="Proteomes" id="UP000664382"/>
    </source>
</evidence>
<protein>
    <submittedName>
        <fullName evidence="3">Ig-like domain repeat protein</fullName>
    </submittedName>
</protein>
<dbReference type="InterPro" id="IPR013783">
    <property type="entry name" value="Ig-like_fold"/>
</dbReference>
<dbReference type="RefSeq" id="WP_208097287.1">
    <property type="nucleotide sequence ID" value="NZ_JAGDYM010000007.1"/>
</dbReference>
<accession>A0A939MML8</accession>
<evidence type="ECO:0000259" key="2">
    <source>
        <dbReference type="Pfam" id="PF16640"/>
    </source>
</evidence>
<gene>
    <name evidence="3" type="ORF">J4H92_06310</name>
</gene>
<dbReference type="InterPro" id="IPR032109">
    <property type="entry name" value="Big_3_5"/>
</dbReference>